<dbReference type="EMBL" id="CAJVCH010532368">
    <property type="protein sequence ID" value="CAG7824324.1"/>
    <property type="molecule type" value="Genomic_DNA"/>
</dbReference>
<organism evidence="2 3">
    <name type="scientific">Allacma fusca</name>
    <dbReference type="NCBI Taxonomy" id="39272"/>
    <lineage>
        <taxon>Eukaryota</taxon>
        <taxon>Metazoa</taxon>
        <taxon>Ecdysozoa</taxon>
        <taxon>Arthropoda</taxon>
        <taxon>Hexapoda</taxon>
        <taxon>Collembola</taxon>
        <taxon>Symphypleona</taxon>
        <taxon>Sminthuridae</taxon>
        <taxon>Allacma</taxon>
    </lineage>
</organism>
<dbReference type="Proteomes" id="UP000708208">
    <property type="component" value="Unassembled WGS sequence"/>
</dbReference>
<evidence type="ECO:0000313" key="3">
    <source>
        <dbReference type="Proteomes" id="UP000708208"/>
    </source>
</evidence>
<reference evidence="2" key="1">
    <citation type="submission" date="2021-06" db="EMBL/GenBank/DDBJ databases">
        <authorList>
            <person name="Hodson N. C."/>
            <person name="Mongue J. A."/>
            <person name="Jaron S. K."/>
        </authorList>
    </citation>
    <scope>NUCLEOTIDE SEQUENCE</scope>
</reference>
<keyword evidence="3" id="KW-1185">Reference proteome</keyword>
<comment type="caution">
    <text evidence="2">The sequence shown here is derived from an EMBL/GenBank/DDBJ whole genome shotgun (WGS) entry which is preliminary data.</text>
</comment>
<protein>
    <submittedName>
        <fullName evidence="2">Uncharacterized protein</fullName>
    </submittedName>
</protein>
<sequence length="114" mass="13444">MVYVQNEKLLGAMEKRLFKILADLEEAFTGIIEVIEARMDALEQDTDSLKSKVLSRPQENHELRINVEIMEVRMNHLNRRNNIICYGLPENDSETRSRLHENLNKFIRESMEID</sequence>
<feature type="coiled-coil region" evidence="1">
    <location>
        <begin position="32"/>
        <end position="80"/>
    </location>
</feature>
<dbReference type="AlphaFoldDB" id="A0A8J2PJ85"/>
<evidence type="ECO:0000256" key="1">
    <source>
        <dbReference type="SAM" id="Coils"/>
    </source>
</evidence>
<proteinExistence type="predicted"/>
<feature type="non-terminal residue" evidence="2">
    <location>
        <position position="114"/>
    </location>
</feature>
<name>A0A8J2PJ85_9HEXA</name>
<keyword evidence="1" id="KW-0175">Coiled coil</keyword>
<accession>A0A8J2PJ85</accession>
<evidence type="ECO:0000313" key="2">
    <source>
        <dbReference type="EMBL" id="CAG7824324.1"/>
    </source>
</evidence>
<gene>
    <name evidence="2" type="ORF">AFUS01_LOCUS34487</name>
</gene>